<evidence type="ECO:0000313" key="3">
    <source>
        <dbReference type="EMBL" id="KAL0820002.1"/>
    </source>
</evidence>
<comment type="caution">
    <text evidence="3">The sequence shown here is derived from an EMBL/GenBank/DDBJ whole genome shotgun (WGS) entry which is preliminary data.</text>
</comment>
<feature type="signal peptide" evidence="1">
    <location>
        <begin position="1"/>
        <end position="19"/>
    </location>
</feature>
<gene>
    <name evidence="3" type="ORF">ABMA28_007996</name>
</gene>
<organism evidence="3 4">
    <name type="scientific">Loxostege sticticalis</name>
    <name type="common">Beet webworm moth</name>
    <dbReference type="NCBI Taxonomy" id="481309"/>
    <lineage>
        <taxon>Eukaryota</taxon>
        <taxon>Metazoa</taxon>
        <taxon>Ecdysozoa</taxon>
        <taxon>Arthropoda</taxon>
        <taxon>Hexapoda</taxon>
        <taxon>Insecta</taxon>
        <taxon>Pterygota</taxon>
        <taxon>Neoptera</taxon>
        <taxon>Endopterygota</taxon>
        <taxon>Lepidoptera</taxon>
        <taxon>Glossata</taxon>
        <taxon>Ditrysia</taxon>
        <taxon>Pyraloidea</taxon>
        <taxon>Crambidae</taxon>
        <taxon>Pyraustinae</taxon>
        <taxon>Loxostege</taxon>
    </lineage>
</organism>
<sequence length="236" mass="26414">MGPVLFAIVATALIGGVSCGWRDVAIPRSLAVTGNHTGTLRDGDVVEIVCNASGILPYSTLRWTSQQENIQQNTWFRGRSPLSLVLRVTPELHGIKYFCSAPFTEINEETDRFAPYTVNSKLVELSVEGGWPQRPFRPGHIEMASEAGDTHHVGDIVTFTCSTYDIPFTVVDVLQAKGKYEVQLHTGWQPWRQVRLNVSRADHGTELYCRVTTSDPDDYRQLYTLVSNRIPVYVTD</sequence>
<dbReference type="EMBL" id="JBEDNZ010000020">
    <property type="protein sequence ID" value="KAL0820002.1"/>
    <property type="molecule type" value="Genomic_DNA"/>
</dbReference>
<dbReference type="Proteomes" id="UP001549921">
    <property type="component" value="Unassembled WGS sequence"/>
</dbReference>
<protein>
    <recommendedName>
        <fullName evidence="2">Ig-like domain-containing protein</fullName>
    </recommendedName>
</protein>
<reference evidence="3 4" key="1">
    <citation type="submission" date="2024-06" db="EMBL/GenBank/DDBJ databases">
        <title>A chromosome-level genome assembly of beet webworm, Loxostege sticticalis.</title>
        <authorList>
            <person name="Zhang Y."/>
        </authorList>
    </citation>
    <scope>NUCLEOTIDE SEQUENCE [LARGE SCALE GENOMIC DNA]</scope>
    <source>
        <strain evidence="3">AQ028</strain>
        <tissue evidence="3">Male pupae</tissue>
    </source>
</reference>
<evidence type="ECO:0000256" key="1">
    <source>
        <dbReference type="SAM" id="SignalP"/>
    </source>
</evidence>
<dbReference type="Gene3D" id="2.60.40.10">
    <property type="entry name" value="Immunoglobulins"/>
    <property type="match status" value="1"/>
</dbReference>
<dbReference type="InterPro" id="IPR013783">
    <property type="entry name" value="Ig-like_fold"/>
</dbReference>
<dbReference type="InterPro" id="IPR007110">
    <property type="entry name" value="Ig-like_dom"/>
</dbReference>
<dbReference type="PROSITE" id="PS50835">
    <property type="entry name" value="IG_LIKE"/>
    <property type="match status" value="1"/>
</dbReference>
<dbReference type="AlphaFoldDB" id="A0ABD0SJU8"/>
<proteinExistence type="predicted"/>
<feature type="domain" description="Ig-like" evidence="2">
    <location>
        <begin position="27"/>
        <end position="101"/>
    </location>
</feature>
<dbReference type="InterPro" id="IPR036179">
    <property type="entry name" value="Ig-like_dom_sf"/>
</dbReference>
<name>A0ABD0SJU8_LOXSC</name>
<dbReference type="SUPFAM" id="SSF48726">
    <property type="entry name" value="Immunoglobulin"/>
    <property type="match status" value="1"/>
</dbReference>
<keyword evidence="1" id="KW-0732">Signal</keyword>
<accession>A0ABD0SJU8</accession>
<feature type="chain" id="PRO_5044746216" description="Ig-like domain-containing protein" evidence="1">
    <location>
        <begin position="20"/>
        <end position="236"/>
    </location>
</feature>
<evidence type="ECO:0000259" key="2">
    <source>
        <dbReference type="PROSITE" id="PS50835"/>
    </source>
</evidence>
<evidence type="ECO:0000313" key="4">
    <source>
        <dbReference type="Proteomes" id="UP001549921"/>
    </source>
</evidence>